<organism evidence="3 4">
    <name type="scientific">Gigaspora rosea</name>
    <dbReference type="NCBI Taxonomy" id="44941"/>
    <lineage>
        <taxon>Eukaryota</taxon>
        <taxon>Fungi</taxon>
        <taxon>Fungi incertae sedis</taxon>
        <taxon>Mucoromycota</taxon>
        <taxon>Glomeromycotina</taxon>
        <taxon>Glomeromycetes</taxon>
        <taxon>Diversisporales</taxon>
        <taxon>Gigasporaceae</taxon>
        <taxon>Gigaspora</taxon>
    </lineage>
</organism>
<dbReference type="AlphaFoldDB" id="A0A397VHL3"/>
<protein>
    <submittedName>
        <fullName evidence="3">Uncharacterized protein</fullName>
    </submittedName>
</protein>
<name>A0A397VHL3_9GLOM</name>
<reference evidence="3 4" key="1">
    <citation type="submission" date="2018-06" db="EMBL/GenBank/DDBJ databases">
        <title>Comparative genomics reveals the genomic features of Rhizophagus irregularis, R. cerebriforme, R. diaphanum and Gigaspora rosea, and their symbiotic lifestyle signature.</title>
        <authorList>
            <person name="Morin E."/>
            <person name="San Clemente H."/>
            <person name="Chen E.C.H."/>
            <person name="De La Providencia I."/>
            <person name="Hainaut M."/>
            <person name="Kuo A."/>
            <person name="Kohler A."/>
            <person name="Murat C."/>
            <person name="Tang N."/>
            <person name="Roy S."/>
            <person name="Loubradou J."/>
            <person name="Henrissat B."/>
            <person name="Grigoriev I.V."/>
            <person name="Corradi N."/>
            <person name="Roux C."/>
            <person name="Martin F.M."/>
        </authorList>
    </citation>
    <scope>NUCLEOTIDE SEQUENCE [LARGE SCALE GENOMIC DNA]</scope>
    <source>
        <strain evidence="3 4">DAOM 194757</strain>
    </source>
</reference>
<evidence type="ECO:0000313" key="3">
    <source>
        <dbReference type="EMBL" id="RIB19373.1"/>
    </source>
</evidence>
<keyword evidence="4" id="KW-1185">Reference proteome</keyword>
<comment type="caution">
    <text evidence="3">The sequence shown here is derived from an EMBL/GenBank/DDBJ whole genome shotgun (WGS) entry which is preliminary data.</text>
</comment>
<evidence type="ECO:0000256" key="2">
    <source>
        <dbReference type="SAM" id="Phobius"/>
    </source>
</evidence>
<keyword evidence="2" id="KW-0472">Membrane</keyword>
<keyword evidence="2" id="KW-0812">Transmembrane</keyword>
<feature type="region of interest" description="Disordered" evidence="1">
    <location>
        <begin position="179"/>
        <end position="224"/>
    </location>
</feature>
<evidence type="ECO:0000256" key="1">
    <source>
        <dbReference type="SAM" id="MobiDB-lite"/>
    </source>
</evidence>
<dbReference type="OrthoDB" id="2427516at2759"/>
<dbReference type="Proteomes" id="UP000266673">
    <property type="component" value="Unassembled WGS sequence"/>
</dbReference>
<evidence type="ECO:0000313" key="4">
    <source>
        <dbReference type="Proteomes" id="UP000266673"/>
    </source>
</evidence>
<feature type="transmembrane region" description="Helical" evidence="2">
    <location>
        <begin position="7"/>
        <end position="26"/>
    </location>
</feature>
<accession>A0A397VHL3</accession>
<dbReference type="EMBL" id="QKWP01000478">
    <property type="protein sequence ID" value="RIB19373.1"/>
    <property type="molecule type" value="Genomic_DNA"/>
</dbReference>
<proteinExistence type="predicted"/>
<gene>
    <name evidence="3" type="ORF">C2G38_2083296</name>
</gene>
<keyword evidence="2" id="KW-1133">Transmembrane helix</keyword>
<feature type="transmembrane region" description="Helical" evidence="2">
    <location>
        <begin position="66"/>
        <end position="87"/>
    </location>
</feature>
<feature type="region of interest" description="Disordered" evidence="1">
    <location>
        <begin position="38"/>
        <end position="57"/>
    </location>
</feature>
<feature type="compositionally biased region" description="Polar residues" evidence="1">
    <location>
        <begin position="203"/>
        <end position="217"/>
    </location>
</feature>
<sequence length="224" mass="24656">MNSFTTFNLIFMHSSFSLIICSYLMFLTSTAISVPISTPTQISKPDNDTQDSDNDNMMSSNYSSEITKFILIVISIVIVVELIFWLFKLVNKMRGRNFVPNEGQVTQVTRVRNENGFDTASTAGSVDEYLPPYDGLSLPKYVESLEGSNASTVVGDEEINGNTVTTNGNESYESSVVTVENRPEGESNTTNSSNNRQSGVVEINNTPSPLTSTQTLERSIKSED</sequence>